<name>A0A1E5Q7N8_9PROT</name>
<keyword evidence="2" id="KW-1133">Transmembrane helix</keyword>
<evidence type="ECO:0000256" key="2">
    <source>
        <dbReference type="SAM" id="Phobius"/>
    </source>
</evidence>
<organism evidence="3 4">
    <name type="scientific">Magnetovibrio blakemorei</name>
    <dbReference type="NCBI Taxonomy" id="28181"/>
    <lineage>
        <taxon>Bacteria</taxon>
        <taxon>Pseudomonadati</taxon>
        <taxon>Pseudomonadota</taxon>
        <taxon>Alphaproteobacteria</taxon>
        <taxon>Rhodospirillales</taxon>
        <taxon>Magnetovibrionaceae</taxon>
        <taxon>Magnetovibrio</taxon>
    </lineage>
</organism>
<reference evidence="4" key="1">
    <citation type="submission" date="2016-07" db="EMBL/GenBank/DDBJ databases">
        <authorList>
            <person name="Florea S."/>
            <person name="Webb J.S."/>
            <person name="Jaromczyk J."/>
            <person name="Schardl C.L."/>
        </authorList>
    </citation>
    <scope>NUCLEOTIDE SEQUENCE [LARGE SCALE GENOMIC DNA]</scope>
    <source>
        <strain evidence="4">MV-1</strain>
    </source>
</reference>
<keyword evidence="2" id="KW-0812">Transmembrane</keyword>
<proteinExistence type="inferred from homology"/>
<evidence type="ECO:0000313" key="3">
    <source>
        <dbReference type="EMBL" id="OEJ67150.1"/>
    </source>
</evidence>
<accession>A0A1E5Q7N8</accession>
<evidence type="ECO:0008006" key="5">
    <source>
        <dbReference type="Google" id="ProtNLM"/>
    </source>
</evidence>
<dbReference type="AlphaFoldDB" id="A0A1E5Q7N8"/>
<evidence type="ECO:0000313" key="4">
    <source>
        <dbReference type="Proteomes" id="UP000095347"/>
    </source>
</evidence>
<dbReference type="InterPro" id="IPR003782">
    <property type="entry name" value="SCO1/SenC"/>
</dbReference>
<dbReference type="CDD" id="cd02968">
    <property type="entry name" value="SCO"/>
    <property type="match status" value="1"/>
</dbReference>
<sequence length="246" mass="27411">MSDIDPSIFQIDEKKFLGTKVNGDVQLIDAMGQEFKLADKLGKPLILVLSYYTCDGSCSIINQDLNAQLADLQGLTPGEDFNVLTISFDEHDGLDSLGVFKQHLKMTESMNGSWTFATFKNTDQIKSFADSIGFTYFWSPQDRTFFHPGAFMFLTPEGRMARVLYALNSSPQDIKLAVFDAKAGEFKPGEIIDFAVSLCYSYNYAEGKYTVSIPLFVGTGALSLGVTSFAVSVLFFRRRRRGRLSK</sequence>
<dbReference type="SUPFAM" id="SSF52833">
    <property type="entry name" value="Thioredoxin-like"/>
    <property type="match status" value="1"/>
</dbReference>
<comment type="similarity">
    <text evidence="1">Belongs to the SCO1/2 family.</text>
</comment>
<keyword evidence="2" id="KW-0472">Membrane</keyword>
<feature type="transmembrane region" description="Helical" evidence="2">
    <location>
        <begin position="213"/>
        <end position="236"/>
    </location>
</feature>
<dbReference type="STRING" id="28181.BEN30_10260"/>
<dbReference type="InterPro" id="IPR036249">
    <property type="entry name" value="Thioredoxin-like_sf"/>
</dbReference>
<protein>
    <recommendedName>
        <fullName evidence="5">Thioredoxin domain-containing protein</fullName>
    </recommendedName>
</protein>
<evidence type="ECO:0000256" key="1">
    <source>
        <dbReference type="ARBA" id="ARBA00010996"/>
    </source>
</evidence>
<dbReference type="Gene3D" id="3.40.30.10">
    <property type="entry name" value="Glutaredoxin"/>
    <property type="match status" value="1"/>
</dbReference>
<keyword evidence="4" id="KW-1185">Reference proteome</keyword>
<dbReference type="EMBL" id="MCGG01000025">
    <property type="protein sequence ID" value="OEJ67150.1"/>
    <property type="molecule type" value="Genomic_DNA"/>
</dbReference>
<dbReference type="Proteomes" id="UP000095347">
    <property type="component" value="Unassembled WGS sequence"/>
</dbReference>
<comment type="caution">
    <text evidence="3">The sequence shown here is derived from an EMBL/GenBank/DDBJ whole genome shotgun (WGS) entry which is preliminary data.</text>
</comment>
<gene>
    <name evidence="3" type="ORF">BEN30_10260</name>
</gene>